<dbReference type="PANTHER" id="PTHR11923:SF51">
    <property type="entry name" value="LYSOSOME MEMBRANE PROTEIN 2"/>
    <property type="match status" value="1"/>
</dbReference>
<comment type="caution">
    <text evidence="8">The sequence shown here is derived from an EMBL/GenBank/DDBJ whole genome shotgun (WGS) entry which is preliminary data.</text>
</comment>
<dbReference type="GO" id="GO:0016020">
    <property type="term" value="C:membrane"/>
    <property type="evidence" value="ECO:0007669"/>
    <property type="project" value="UniProtKB-SubCell"/>
</dbReference>
<keyword evidence="4" id="KW-1133">Transmembrane helix</keyword>
<evidence type="ECO:0000256" key="6">
    <source>
        <dbReference type="ARBA" id="ARBA00023180"/>
    </source>
</evidence>
<evidence type="ECO:0000256" key="7">
    <source>
        <dbReference type="SAM" id="MobiDB-lite"/>
    </source>
</evidence>
<evidence type="ECO:0000256" key="4">
    <source>
        <dbReference type="ARBA" id="ARBA00022989"/>
    </source>
</evidence>
<comment type="similarity">
    <text evidence="2">Belongs to the CD36 family.</text>
</comment>
<name>A0AAE0F6Q1_9CHLO</name>
<dbReference type="Proteomes" id="UP001190700">
    <property type="component" value="Unassembled WGS sequence"/>
</dbReference>
<dbReference type="GO" id="GO:0005044">
    <property type="term" value="F:scavenger receptor activity"/>
    <property type="evidence" value="ECO:0007669"/>
    <property type="project" value="TreeGrafter"/>
</dbReference>
<organism evidence="8 9">
    <name type="scientific">Cymbomonas tetramitiformis</name>
    <dbReference type="NCBI Taxonomy" id="36881"/>
    <lineage>
        <taxon>Eukaryota</taxon>
        <taxon>Viridiplantae</taxon>
        <taxon>Chlorophyta</taxon>
        <taxon>Pyramimonadophyceae</taxon>
        <taxon>Pyramimonadales</taxon>
        <taxon>Pyramimonadaceae</taxon>
        <taxon>Cymbomonas</taxon>
    </lineage>
</organism>
<accession>A0AAE0F6Q1</accession>
<dbReference type="AlphaFoldDB" id="A0AAE0F6Q1"/>
<keyword evidence="6" id="KW-0325">Glycoprotein</keyword>
<evidence type="ECO:0000256" key="2">
    <source>
        <dbReference type="ARBA" id="ARBA00010532"/>
    </source>
</evidence>
<gene>
    <name evidence="8" type="ORF">CYMTET_36711</name>
</gene>
<evidence type="ECO:0000256" key="3">
    <source>
        <dbReference type="ARBA" id="ARBA00022692"/>
    </source>
</evidence>
<dbReference type="GO" id="GO:0005737">
    <property type="term" value="C:cytoplasm"/>
    <property type="evidence" value="ECO:0007669"/>
    <property type="project" value="TreeGrafter"/>
</dbReference>
<reference evidence="8 9" key="1">
    <citation type="journal article" date="2015" name="Genome Biol. Evol.">
        <title>Comparative Genomics of a Bacterivorous Green Alga Reveals Evolutionary Causalities and Consequences of Phago-Mixotrophic Mode of Nutrition.</title>
        <authorList>
            <person name="Burns J.A."/>
            <person name="Paasch A."/>
            <person name="Narechania A."/>
            <person name="Kim E."/>
        </authorList>
    </citation>
    <scope>NUCLEOTIDE SEQUENCE [LARGE SCALE GENOMIC DNA]</scope>
    <source>
        <strain evidence="8 9">PLY_AMNH</strain>
    </source>
</reference>
<comment type="subcellular location">
    <subcellularLocation>
        <location evidence="1">Membrane</location>
    </subcellularLocation>
</comment>
<feature type="non-terminal residue" evidence="8">
    <location>
        <position position="1"/>
    </location>
</feature>
<dbReference type="Pfam" id="PF01130">
    <property type="entry name" value="CD36"/>
    <property type="match status" value="1"/>
</dbReference>
<keyword evidence="9" id="KW-1185">Reference proteome</keyword>
<dbReference type="PANTHER" id="PTHR11923">
    <property type="entry name" value="SCAVENGER RECEPTOR CLASS B TYPE-1 SR-B1"/>
    <property type="match status" value="1"/>
</dbReference>
<feature type="region of interest" description="Disordered" evidence="7">
    <location>
        <begin position="274"/>
        <end position="305"/>
    </location>
</feature>
<evidence type="ECO:0000313" key="9">
    <source>
        <dbReference type="Proteomes" id="UP001190700"/>
    </source>
</evidence>
<evidence type="ECO:0000256" key="1">
    <source>
        <dbReference type="ARBA" id="ARBA00004370"/>
    </source>
</evidence>
<evidence type="ECO:0000313" key="8">
    <source>
        <dbReference type="EMBL" id="KAK3254061.1"/>
    </source>
</evidence>
<dbReference type="InterPro" id="IPR002159">
    <property type="entry name" value="CD36_fam"/>
</dbReference>
<keyword evidence="3" id="KW-0812">Transmembrane</keyword>
<keyword evidence="5" id="KW-0472">Membrane</keyword>
<evidence type="ECO:0000256" key="5">
    <source>
        <dbReference type="ARBA" id="ARBA00023136"/>
    </source>
</evidence>
<sequence>FDVLNPDEVLQGEHPRFRERGPYVYNAHKKKLNVTFQETEEDLMISYLDFEYYTFNREKTPADLDPQTDVLTIADPLLQTYERALRVPNPLITMITSKAIVKGCIEKFNRTIFRAYTVDDLLFGFAPDDFEKCTLFPLPFPGLLGNNTEDAVRQAGATYNRTIYSGRDDKEKMWTYKSFGNDEYINKYAAPMKVGGTAGDSFPLFLSDTQKRQGLDTWAPQAKRVMGSQISGISQLNPAGSQLKRRDLNSTRGLSTQRGSPAQPRDLNVSISATGSQRDLNSTHQLSVGSQRSTHQLNAGTPAGS</sequence>
<proteinExistence type="inferred from homology"/>
<protein>
    <submittedName>
        <fullName evidence="8">Uncharacterized protein</fullName>
    </submittedName>
</protein>
<dbReference type="EMBL" id="LGRX02024222">
    <property type="protein sequence ID" value="KAK3254061.1"/>
    <property type="molecule type" value="Genomic_DNA"/>
</dbReference>